<comment type="caution">
    <text evidence="2">The sequence shown here is derived from an EMBL/GenBank/DDBJ whole genome shotgun (WGS) entry which is preliminary data.</text>
</comment>
<organism evidence="2 3">
    <name type="scientific">Stylosanthes scabra</name>
    <dbReference type="NCBI Taxonomy" id="79078"/>
    <lineage>
        <taxon>Eukaryota</taxon>
        <taxon>Viridiplantae</taxon>
        <taxon>Streptophyta</taxon>
        <taxon>Embryophyta</taxon>
        <taxon>Tracheophyta</taxon>
        <taxon>Spermatophyta</taxon>
        <taxon>Magnoliopsida</taxon>
        <taxon>eudicotyledons</taxon>
        <taxon>Gunneridae</taxon>
        <taxon>Pentapetalae</taxon>
        <taxon>rosids</taxon>
        <taxon>fabids</taxon>
        <taxon>Fabales</taxon>
        <taxon>Fabaceae</taxon>
        <taxon>Papilionoideae</taxon>
        <taxon>50 kb inversion clade</taxon>
        <taxon>dalbergioids sensu lato</taxon>
        <taxon>Dalbergieae</taxon>
        <taxon>Pterocarpus clade</taxon>
        <taxon>Stylosanthes</taxon>
    </lineage>
</organism>
<reference evidence="2 3" key="1">
    <citation type="journal article" date="2023" name="Plants (Basel)">
        <title>Bridging the Gap: Combining Genomics and Transcriptomics Approaches to Understand Stylosanthes scabra, an Orphan Legume from the Brazilian Caatinga.</title>
        <authorList>
            <person name="Ferreira-Neto J.R.C."/>
            <person name="da Silva M.D."/>
            <person name="Binneck E."/>
            <person name="de Melo N.F."/>
            <person name="da Silva R.H."/>
            <person name="de Melo A.L.T.M."/>
            <person name="Pandolfi V."/>
            <person name="Bustamante F.O."/>
            <person name="Brasileiro-Vidal A.C."/>
            <person name="Benko-Iseppon A.M."/>
        </authorList>
    </citation>
    <scope>NUCLEOTIDE SEQUENCE [LARGE SCALE GENOMIC DNA]</scope>
    <source>
        <tissue evidence="2">Leaves</tissue>
    </source>
</reference>
<evidence type="ECO:0000313" key="3">
    <source>
        <dbReference type="Proteomes" id="UP001341840"/>
    </source>
</evidence>
<dbReference type="Proteomes" id="UP001341840">
    <property type="component" value="Unassembled WGS sequence"/>
</dbReference>
<protein>
    <submittedName>
        <fullName evidence="2">Uncharacterized protein</fullName>
    </submittedName>
</protein>
<accession>A0ABU6QUY9</accession>
<gene>
    <name evidence="2" type="ORF">PIB30_095143</name>
</gene>
<proteinExistence type="predicted"/>
<dbReference type="EMBL" id="JASCZI010002153">
    <property type="protein sequence ID" value="MED6115906.1"/>
    <property type="molecule type" value="Genomic_DNA"/>
</dbReference>
<keyword evidence="3" id="KW-1185">Reference proteome</keyword>
<feature type="compositionally biased region" description="Polar residues" evidence="1">
    <location>
        <begin position="190"/>
        <end position="204"/>
    </location>
</feature>
<name>A0ABU6QUY9_9FABA</name>
<evidence type="ECO:0000313" key="2">
    <source>
        <dbReference type="EMBL" id="MED6115906.1"/>
    </source>
</evidence>
<feature type="region of interest" description="Disordered" evidence="1">
    <location>
        <begin position="178"/>
        <end position="213"/>
    </location>
</feature>
<evidence type="ECO:0000256" key="1">
    <source>
        <dbReference type="SAM" id="MobiDB-lite"/>
    </source>
</evidence>
<sequence length="286" mass="31660">MASLGILGSWYYPRFVAATFTTIFIQEDSDEDEGKGFALGFRLGGRKYKFTLAALATSWGLKNEGDIFKGGSYPLGTWNEFSKEAAMRDLRLDYATSEREADSLAIPDGTPVIPLFTGQGWFLPRARAPMDRNIRDGAADLSREEVVAPGSANIITYKNIDQMQRNLVGQADAAGDAGEEVAGDMPMPDTQPQPTIGTSSQVPTETEVPPQEQSEVIEFVRRGFEEMQMMMSDGFARFSKRMDSLDTHMASQDVDIRSLKDEFRKFKGEDVVFDPPEHQDGALAQD</sequence>